<dbReference type="AlphaFoldDB" id="A0A328D7N3"/>
<comment type="subcellular location">
    <subcellularLocation>
        <location evidence="1">Endomembrane system</location>
    </subcellularLocation>
</comment>
<gene>
    <name evidence="10" type="ORF">DM860_009024</name>
</gene>
<accession>A0A328D7N3</accession>
<feature type="transmembrane region" description="Helical" evidence="9">
    <location>
        <begin position="621"/>
        <end position="644"/>
    </location>
</feature>
<evidence type="ECO:0000256" key="8">
    <source>
        <dbReference type="SAM" id="MobiDB-lite"/>
    </source>
</evidence>
<evidence type="ECO:0000256" key="1">
    <source>
        <dbReference type="ARBA" id="ARBA00004308"/>
    </source>
</evidence>
<keyword evidence="6 9" id="KW-0472">Membrane</keyword>
<evidence type="ECO:0000256" key="7">
    <source>
        <dbReference type="ARBA" id="ARBA00023316"/>
    </source>
</evidence>
<dbReference type="GO" id="GO:0016760">
    <property type="term" value="F:cellulose synthase (UDP-forming) activity"/>
    <property type="evidence" value="ECO:0007669"/>
    <property type="project" value="InterPro"/>
</dbReference>
<sequence>MTTKETDPFLSLPSGLKLFLRNLHSLVPTKLEDNNYPSWSSTVKATLQAHKLLGFVEGTEVMPLPTILDEKAPASDKGPVLKANPAYDLWIIIDAQLRASLLALLSPAVQNLVYHCNTAAKIWSHLHQRYNSLSRTHIFQLKEQLHNLRKGQSSMQKYLDEALQIVNSLALAREPVSEQDVILNILRGLPPEYASLKQNVRTNIATVTLNSISSWLLSEELNIQLEQKLQLGSSSSSSTDLPTALYASNQRGRGRGRFSNGRGAGRYGGSNKDEKDAAFVQFSQSFYDALEDDPYGNQFKVLMKYMVSGFAGIQGPFYQGAGCFHRRKVIYGSSPNQKEGESEKDIMLERYGKSKDTFVWSVVNILSAQSNNPCETSPPLCKSSLEAAYQVAHSGYEFGTSWGYQVGWIYGSITEDMLTGLTIHRKGWRSALCNHKPFSFLSCAPTGGPTALTQQKRWATGLMEILISNNPIIGTFLGRLEFRQCLGYLWFMTWPIRPIFELSYSLLPAYCIFKNSHFLPNINEGVVVVAIPSSVFIAYNVYTLFEYVSAGESVRAWWNNQRMQKVTSSASWFLGFLSGVFKVVGFSDTVFEVTKKEHYSDSAANAEQPDDGTFTFDDSPLFIPGTTILLVNIAALFIGFVDYIQKEEVGWSFGEAICNVWVILMYWAFLKGLFRRGKYGIPLSIILKSGGLAFLFLYASKFVH</sequence>
<dbReference type="Proteomes" id="UP000249390">
    <property type="component" value="Unassembled WGS sequence"/>
</dbReference>
<evidence type="ECO:0000256" key="3">
    <source>
        <dbReference type="ARBA" id="ARBA00022679"/>
    </source>
</evidence>
<feature type="transmembrane region" description="Helical" evidence="9">
    <location>
        <begin position="566"/>
        <end position="586"/>
    </location>
</feature>
<dbReference type="Pfam" id="PF14223">
    <property type="entry name" value="Retrotran_gag_2"/>
    <property type="match status" value="1"/>
</dbReference>
<feature type="transmembrane region" description="Helical" evidence="9">
    <location>
        <begin position="525"/>
        <end position="545"/>
    </location>
</feature>
<feature type="region of interest" description="Disordered" evidence="8">
    <location>
        <begin position="250"/>
        <end position="270"/>
    </location>
</feature>
<dbReference type="InterPro" id="IPR005150">
    <property type="entry name" value="Cellulose_synth"/>
</dbReference>
<protein>
    <submittedName>
        <fullName evidence="10">Uncharacterized protein</fullName>
    </submittedName>
</protein>
<keyword evidence="5 9" id="KW-1133">Transmembrane helix</keyword>
<dbReference type="GO" id="GO:0016020">
    <property type="term" value="C:membrane"/>
    <property type="evidence" value="ECO:0007669"/>
    <property type="project" value="InterPro"/>
</dbReference>
<feature type="transmembrane region" description="Helical" evidence="9">
    <location>
        <begin position="680"/>
        <end position="699"/>
    </location>
</feature>
<evidence type="ECO:0000256" key="2">
    <source>
        <dbReference type="ARBA" id="ARBA00022676"/>
    </source>
</evidence>
<evidence type="ECO:0000313" key="10">
    <source>
        <dbReference type="EMBL" id="RAL41842.1"/>
    </source>
</evidence>
<name>A0A328D7N3_9ASTE</name>
<feature type="transmembrane region" description="Helical" evidence="9">
    <location>
        <begin position="656"/>
        <end position="674"/>
    </location>
</feature>
<keyword evidence="4 9" id="KW-0812">Transmembrane</keyword>
<dbReference type="PANTHER" id="PTHR13301">
    <property type="entry name" value="X-BOX TRANSCRIPTION FACTOR-RELATED"/>
    <property type="match status" value="1"/>
</dbReference>
<organism evidence="10 11">
    <name type="scientific">Cuscuta australis</name>
    <dbReference type="NCBI Taxonomy" id="267555"/>
    <lineage>
        <taxon>Eukaryota</taxon>
        <taxon>Viridiplantae</taxon>
        <taxon>Streptophyta</taxon>
        <taxon>Embryophyta</taxon>
        <taxon>Tracheophyta</taxon>
        <taxon>Spermatophyta</taxon>
        <taxon>Magnoliopsida</taxon>
        <taxon>eudicotyledons</taxon>
        <taxon>Gunneridae</taxon>
        <taxon>Pentapetalae</taxon>
        <taxon>asterids</taxon>
        <taxon>lamiids</taxon>
        <taxon>Solanales</taxon>
        <taxon>Convolvulaceae</taxon>
        <taxon>Cuscuteae</taxon>
        <taxon>Cuscuta</taxon>
        <taxon>Cuscuta subgen. Grammica</taxon>
        <taxon>Cuscuta sect. Cleistogrammica</taxon>
    </lineage>
</organism>
<keyword evidence="2" id="KW-0328">Glycosyltransferase</keyword>
<dbReference type="GO" id="GO:0071555">
    <property type="term" value="P:cell wall organization"/>
    <property type="evidence" value="ECO:0007669"/>
    <property type="project" value="UniProtKB-KW"/>
</dbReference>
<evidence type="ECO:0000256" key="9">
    <source>
        <dbReference type="SAM" id="Phobius"/>
    </source>
</evidence>
<dbReference type="GO" id="GO:0012505">
    <property type="term" value="C:endomembrane system"/>
    <property type="evidence" value="ECO:0007669"/>
    <property type="project" value="UniProtKB-SubCell"/>
</dbReference>
<evidence type="ECO:0000256" key="6">
    <source>
        <dbReference type="ARBA" id="ARBA00023136"/>
    </source>
</evidence>
<comment type="caution">
    <text evidence="10">The sequence shown here is derived from an EMBL/GenBank/DDBJ whole genome shotgun (WGS) entry which is preliminary data.</text>
</comment>
<proteinExistence type="predicted"/>
<keyword evidence="11" id="KW-1185">Reference proteome</keyword>
<keyword evidence="7" id="KW-0961">Cell wall biogenesis/degradation</keyword>
<evidence type="ECO:0000313" key="11">
    <source>
        <dbReference type="Proteomes" id="UP000249390"/>
    </source>
</evidence>
<dbReference type="GO" id="GO:0030244">
    <property type="term" value="P:cellulose biosynthetic process"/>
    <property type="evidence" value="ECO:0007669"/>
    <property type="project" value="InterPro"/>
</dbReference>
<reference evidence="10 11" key="1">
    <citation type="submission" date="2018-06" db="EMBL/GenBank/DDBJ databases">
        <title>The Genome of Cuscuta australis (Dodder) Provides Insight into the Evolution of Plant Parasitism.</title>
        <authorList>
            <person name="Liu H."/>
        </authorList>
    </citation>
    <scope>NUCLEOTIDE SEQUENCE [LARGE SCALE GENOMIC DNA]</scope>
    <source>
        <strain evidence="11">cv. Yunnan</strain>
        <tissue evidence="10">Vines</tissue>
    </source>
</reference>
<keyword evidence="3" id="KW-0808">Transferase</keyword>
<dbReference type="Pfam" id="PF03552">
    <property type="entry name" value="Cellulose_synt"/>
    <property type="match status" value="1"/>
</dbReference>
<evidence type="ECO:0000256" key="4">
    <source>
        <dbReference type="ARBA" id="ARBA00022692"/>
    </source>
</evidence>
<dbReference type="EMBL" id="NQVE01000183">
    <property type="protein sequence ID" value="RAL41842.1"/>
    <property type="molecule type" value="Genomic_DNA"/>
</dbReference>
<evidence type="ECO:0000256" key="5">
    <source>
        <dbReference type="ARBA" id="ARBA00022989"/>
    </source>
</evidence>